<keyword evidence="7" id="KW-0804">Transcription</keyword>
<keyword evidence="8" id="KW-0539">Nucleus</keyword>
<evidence type="ECO:0000256" key="1">
    <source>
        <dbReference type="ARBA" id="ARBA00004419"/>
    </source>
</evidence>
<evidence type="ECO:0000256" key="5">
    <source>
        <dbReference type="ARBA" id="ARBA00023015"/>
    </source>
</evidence>
<evidence type="ECO:0000256" key="9">
    <source>
        <dbReference type="ARBA" id="ARBA00023329"/>
    </source>
</evidence>
<dbReference type="GeneTree" id="ENSGT00530000063829"/>
<dbReference type="Proteomes" id="UP001501920">
    <property type="component" value="Chromosome 25"/>
</dbReference>
<accession>A0A3B4D6W6</accession>
<evidence type="ECO:0000256" key="3">
    <source>
        <dbReference type="ARBA" id="ARBA00022490"/>
    </source>
</evidence>
<evidence type="ECO:0000256" key="7">
    <source>
        <dbReference type="ARBA" id="ARBA00023163"/>
    </source>
</evidence>
<keyword evidence="12" id="KW-1185">Reference proteome</keyword>
<dbReference type="RefSeq" id="XP_037390540.1">
    <property type="nucleotide sequence ID" value="XM_037534643.1"/>
</dbReference>
<dbReference type="PANTHER" id="PTHR31671">
    <property type="entry name" value="DIABETES AND OBESITY REGULATED, ISOFORM G"/>
    <property type="match status" value="1"/>
</dbReference>
<evidence type="ECO:0000256" key="10">
    <source>
        <dbReference type="ARBA" id="ARBA00034306"/>
    </source>
</evidence>
<evidence type="ECO:0000256" key="8">
    <source>
        <dbReference type="ARBA" id="ARBA00023242"/>
    </source>
</evidence>
<reference evidence="11 12" key="1">
    <citation type="submission" date="2020-10" db="EMBL/GenBank/DDBJ databases">
        <title>Pygocentrus nattereri (red-bellied piranha) genome, fPygNat1, primary haplotype.</title>
        <authorList>
            <person name="Myers G."/>
            <person name="Meyer A."/>
            <person name="Karagic N."/>
            <person name="Pippel M."/>
            <person name="Winkler S."/>
            <person name="Tracey A."/>
            <person name="Wood J."/>
            <person name="Formenti G."/>
            <person name="Howe K."/>
            <person name="Fedrigo O."/>
            <person name="Jarvis E.D."/>
        </authorList>
    </citation>
    <scope>NUCLEOTIDE SEQUENCE [LARGE SCALE GENOMIC DNA]</scope>
</reference>
<evidence type="ECO:0000256" key="2">
    <source>
        <dbReference type="ARBA" id="ARBA00004514"/>
    </source>
</evidence>
<evidence type="ECO:0000256" key="6">
    <source>
        <dbReference type="ARBA" id="ARBA00023159"/>
    </source>
</evidence>
<reference evidence="11" key="2">
    <citation type="submission" date="2025-08" db="UniProtKB">
        <authorList>
            <consortium name="Ensembl"/>
        </authorList>
    </citation>
    <scope>IDENTIFICATION</scope>
</reference>
<dbReference type="GO" id="GO:0045893">
    <property type="term" value="P:positive regulation of DNA-templated transcription"/>
    <property type="evidence" value="ECO:0007669"/>
    <property type="project" value="TreeGrafter"/>
</dbReference>
<dbReference type="Pfam" id="PF14839">
    <property type="entry name" value="DOR"/>
    <property type="match status" value="1"/>
</dbReference>
<keyword evidence="6" id="KW-0010">Activator</keyword>
<dbReference type="RefSeq" id="XP_037390541.1">
    <property type="nucleotide sequence ID" value="XM_037534644.1"/>
</dbReference>
<proteinExistence type="predicted"/>
<dbReference type="InterPro" id="IPR029431">
    <property type="entry name" value="TP53INP"/>
</dbReference>
<evidence type="ECO:0000313" key="11">
    <source>
        <dbReference type="Ensembl" id="ENSPNAP00000018866.2"/>
    </source>
</evidence>
<name>A0A3B4D6W6_PYGNA</name>
<keyword evidence="9" id="KW-0968">Cytoplasmic vesicle</keyword>
<dbReference type="AlphaFoldDB" id="A0A3B4D6W6"/>
<keyword evidence="5" id="KW-0805">Transcription regulation</keyword>
<protein>
    <submittedName>
        <fullName evidence="11">Uncharacterized protein</fullName>
    </submittedName>
</protein>
<keyword evidence="3" id="KW-0963">Cytoplasm</keyword>
<dbReference type="GO" id="GO:0000045">
    <property type="term" value="P:autophagosome assembly"/>
    <property type="evidence" value="ECO:0007669"/>
    <property type="project" value="TreeGrafter"/>
</dbReference>
<dbReference type="GO" id="GO:0005829">
    <property type="term" value="C:cytosol"/>
    <property type="evidence" value="ECO:0007669"/>
    <property type="project" value="UniProtKB-SubCell"/>
</dbReference>
<sequence>MISKIFAQLLGGAEEDAAVAVENEGCEDVSEVEDGEWVIINIQENRSLGLVEEDPLENLLIEHPSMSVYQMRRRRIEEEEASDDDEGSPRPVPVRRHVSWCLAAWGVPLPVLLSVQRARAHADHRKLTRSALQRQNLANTRFSPTDRRYGHFKQPTQRLYNY</sequence>
<evidence type="ECO:0000256" key="4">
    <source>
        <dbReference type="ARBA" id="ARBA00023006"/>
    </source>
</evidence>
<organism evidence="11 12">
    <name type="scientific">Pygocentrus nattereri</name>
    <name type="common">Red-bellied piranha</name>
    <dbReference type="NCBI Taxonomy" id="42514"/>
    <lineage>
        <taxon>Eukaryota</taxon>
        <taxon>Metazoa</taxon>
        <taxon>Chordata</taxon>
        <taxon>Craniata</taxon>
        <taxon>Vertebrata</taxon>
        <taxon>Euteleostomi</taxon>
        <taxon>Actinopterygii</taxon>
        <taxon>Neopterygii</taxon>
        <taxon>Teleostei</taxon>
        <taxon>Ostariophysi</taxon>
        <taxon>Characiformes</taxon>
        <taxon>Characoidei</taxon>
        <taxon>Pygocentrus</taxon>
    </lineage>
</organism>
<dbReference type="GO" id="GO:0005776">
    <property type="term" value="C:autophagosome"/>
    <property type="evidence" value="ECO:0007669"/>
    <property type="project" value="UniProtKB-SubCell"/>
</dbReference>
<dbReference type="PANTHER" id="PTHR31671:SF4">
    <property type="entry name" value="SI:CH211-260E23.9"/>
    <property type="match status" value="1"/>
</dbReference>
<keyword evidence="4" id="KW-0072">Autophagy</keyword>
<dbReference type="OMA" id="CEVQCEI"/>
<dbReference type="GeneID" id="108413347"/>
<dbReference type="Ensembl" id="ENSPNAT00000028285.2">
    <property type="protein sequence ID" value="ENSPNAP00000018866.2"/>
    <property type="gene ID" value="ENSPNAG00000025337.2"/>
</dbReference>
<dbReference type="GO" id="GO:0031410">
    <property type="term" value="C:cytoplasmic vesicle"/>
    <property type="evidence" value="ECO:0007669"/>
    <property type="project" value="UniProtKB-KW"/>
</dbReference>
<reference evidence="11" key="3">
    <citation type="submission" date="2025-09" db="UniProtKB">
        <authorList>
            <consortium name="Ensembl"/>
        </authorList>
    </citation>
    <scope>IDENTIFICATION</scope>
</reference>
<dbReference type="GO" id="GO:0016604">
    <property type="term" value="C:nuclear body"/>
    <property type="evidence" value="ECO:0007669"/>
    <property type="project" value="UniProtKB-SubCell"/>
</dbReference>
<evidence type="ECO:0000313" key="12">
    <source>
        <dbReference type="Proteomes" id="UP001501920"/>
    </source>
</evidence>
<comment type="subcellular location">
    <subcellularLocation>
        <location evidence="2">Cytoplasm</location>
        <location evidence="2">Cytosol</location>
    </subcellularLocation>
    <subcellularLocation>
        <location evidence="1">Cytoplasmic vesicle</location>
        <location evidence="1">Autophagosome</location>
    </subcellularLocation>
    <subcellularLocation>
        <location evidence="10">Nucleus</location>
        <location evidence="10">Nuclear body</location>
    </subcellularLocation>
</comment>